<dbReference type="OrthoDB" id="9810047at2"/>
<dbReference type="AlphaFoldDB" id="A0A3E0IRN5"/>
<dbReference type="GO" id="GO:0015744">
    <property type="term" value="P:succinate transport"/>
    <property type="evidence" value="ECO:0007669"/>
    <property type="project" value="TreeGrafter"/>
</dbReference>
<dbReference type="PANTHER" id="PTHR34390">
    <property type="entry name" value="UPF0442 PROTEIN YJJB-RELATED"/>
    <property type="match status" value="1"/>
</dbReference>
<comment type="subcellular location">
    <subcellularLocation>
        <location evidence="1">Cell membrane</location>
        <topology evidence="1">Multi-pass membrane protein</topology>
    </subcellularLocation>
</comment>
<organism evidence="10 11">
    <name type="scientific">Staphylococcus felis</name>
    <dbReference type="NCBI Taxonomy" id="46127"/>
    <lineage>
        <taxon>Bacteria</taxon>
        <taxon>Bacillati</taxon>
        <taxon>Bacillota</taxon>
        <taxon>Bacilli</taxon>
        <taxon>Bacillales</taxon>
        <taxon>Staphylococcaceae</taxon>
        <taxon>Staphylococcus</taxon>
    </lineage>
</organism>
<evidence type="ECO:0000256" key="6">
    <source>
        <dbReference type="ARBA" id="ARBA00023136"/>
    </source>
</evidence>
<dbReference type="Proteomes" id="UP000256562">
    <property type="component" value="Unassembled WGS sequence"/>
</dbReference>
<dbReference type="InterPro" id="IPR050539">
    <property type="entry name" value="ThrE_Dicarb/AminoAcid_Exp"/>
</dbReference>
<comment type="similarity">
    <text evidence="7">Belongs to the ThrE exporter (TC 2.A.79) family.</text>
</comment>
<name>A0A3E0IRN5_9STAP</name>
<keyword evidence="6 8" id="KW-0472">Membrane</keyword>
<accession>A0A3E0IRN5</accession>
<evidence type="ECO:0000313" key="11">
    <source>
        <dbReference type="Proteomes" id="UP000256562"/>
    </source>
</evidence>
<evidence type="ECO:0000256" key="2">
    <source>
        <dbReference type="ARBA" id="ARBA00022475"/>
    </source>
</evidence>
<gene>
    <name evidence="10" type="ORF">DOS83_02670</name>
</gene>
<evidence type="ECO:0000256" key="7">
    <source>
        <dbReference type="ARBA" id="ARBA00034125"/>
    </source>
</evidence>
<dbReference type="InterPro" id="IPR024528">
    <property type="entry name" value="ThrE_2"/>
</dbReference>
<evidence type="ECO:0000256" key="8">
    <source>
        <dbReference type="SAM" id="Phobius"/>
    </source>
</evidence>
<dbReference type="GO" id="GO:0005886">
    <property type="term" value="C:plasma membrane"/>
    <property type="evidence" value="ECO:0007669"/>
    <property type="project" value="UniProtKB-SubCell"/>
</dbReference>
<evidence type="ECO:0000256" key="1">
    <source>
        <dbReference type="ARBA" id="ARBA00004651"/>
    </source>
</evidence>
<evidence type="ECO:0000313" key="10">
    <source>
        <dbReference type="EMBL" id="REH99216.1"/>
    </source>
</evidence>
<feature type="transmembrane region" description="Helical" evidence="8">
    <location>
        <begin position="114"/>
        <end position="132"/>
    </location>
</feature>
<feature type="transmembrane region" description="Helical" evidence="8">
    <location>
        <begin position="42"/>
        <end position="67"/>
    </location>
</feature>
<feature type="transmembrane region" description="Helical" evidence="8">
    <location>
        <begin position="79"/>
        <end position="99"/>
    </location>
</feature>
<keyword evidence="4 8" id="KW-0812">Transmembrane</keyword>
<evidence type="ECO:0000259" key="9">
    <source>
        <dbReference type="Pfam" id="PF12821"/>
    </source>
</evidence>
<protein>
    <recommendedName>
        <fullName evidence="9">Threonine/Serine exporter ThrE domain-containing protein</fullName>
    </recommendedName>
</protein>
<dbReference type="Pfam" id="PF12821">
    <property type="entry name" value="ThrE_2"/>
    <property type="match status" value="1"/>
</dbReference>
<dbReference type="RefSeq" id="WP_115870928.1">
    <property type="nucleotide sequence ID" value="NZ_QKXQ01000113.1"/>
</dbReference>
<keyword evidence="5 8" id="KW-1133">Transmembrane helix</keyword>
<dbReference type="EMBL" id="QKXQ01000113">
    <property type="protein sequence ID" value="REH99216.1"/>
    <property type="molecule type" value="Genomic_DNA"/>
</dbReference>
<evidence type="ECO:0000256" key="3">
    <source>
        <dbReference type="ARBA" id="ARBA00022519"/>
    </source>
</evidence>
<proteinExistence type="inferred from homology"/>
<keyword evidence="3" id="KW-0997">Cell inner membrane</keyword>
<feature type="domain" description="Threonine/Serine exporter ThrE" evidence="9">
    <location>
        <begin position="7"/>
        <end position="133"/>
    </location>
</feature>
<evidence type="ECO:0000256" key="5">
    <source>
        <dbReference type="ARBA" id="ARBA00022989"/>
    </source>
</evidence>
<dbReference type="PANTHER" id="PTHR34390:SF1">
    <property type="entry name" value="SUCCINATE TRANSPORTER SUBUNIT YJJB-RELATED"/>
    <property type="match status" value="1"/>
</dbReference>
<keyword evidence="2" id="KW-1003">Cell membrane</keyword>
<sequence>MTLFLIFIFSFLTSFGFAFIYDAPQRLFLPAGLCGGLGYLMFFITSDTFAIDSIYASLCGSFVVGLMSHMMARVCKAPVILFMVPGIIPLVPGSIFFKGAQKVLTLEFNEANDIFVRATLIAGAIAVGLLFSNQLAKSFFKSPTARIKKSFSKNHLK</sequence>
<comment type="caution">
    <text evidence="10">The sequence shown here is derived from an EMBL/GenBank/DDBJ whole genome shotgun (WGS) entry which is preliminary data.</text>
</comment>
<reference evidence="10 11" key="1">
    <citation type="journal article" date="2018" name="Vet. Microbiol.">
        <title>Characterisation of Staphylococcus felis isolated from cats using whole genome sequencing.</title>
        <authorList>
            <person name="Worthing K."/>
            <person name="Pang S."/>
            <person name="Trott D.J."/>
            <person name="Abraham S."/>
            <person name="Coombs G.W."/>
            <person name="Jordan D."/>
            <person name="McIntyre L."/>
            <person name="Davies M.R."/>
            <person name="Norris J."/>
        </authorList>
    </citation>
    <scope>NUCLEOTIDE SEQUENCE [LARGE SCALE GENOMIC DNA]</scope>
    <source>
        <strain evidence="10 11">F9</strain>
    </source>
</reference>
<evidence type="ECO:0000256" key="4">
    <source>
        <dbReference type="ARBA" id="ARBA00022692"/>
    </source>
</evidence>